<comment type="caution">
    <text evidence="1">The sequence shown here is derived from an EMBL/GenBank/DDBJ whole genome shotgun (WGS) entry which is preliminary data.</text>
</comment>
<dbReference type="AlphaFoldDB" id="A0AAD5NJ22"/>
<evidence type="ECO:0000313" key="2">
    <source>
        <dbReference type="Proteomes" id="UP001064489"/>
    </source>
</evidence>
<reference evidence="1" key="2">
    <citation type="submission" date="2023-02" db="EMBL/GenBank/DDBJ databases">
        <authorList>
            <person name="Swenson N.G."/>
            <person name="Wegrzyn J.L."/>
            <person name="Mcevoy S.L."/>
        </authorList>
    </citation>
    <scope>NUCLEOTIDE SEQUENCE</scope>
    <source>
        <strain evidence="1">91603</strain>
        <tissue evidence="1">Leaf</tissue>
    </source>
</reference>
<gene>
    <name evidence="1" type="ORF">LWI28_026334</name>
</gene>
<accession>A0AAD5NJ22</accession>
<keyword evidence="2" id="KW-1185">Reference proteome</keyword>
<organism evidence="1 2">
    <name type="scientific">Acer negundo</name>
    <name type="common">Box elder</name>
    <dbReference type="NCBI Taxonomy" id="4023"/>
    <lineage>
        <taxon>Eukaryota</taxon>
        <taxon>Viridiplantae</taxon>
        <taxon>Streptophyta</taxon>
        <taxon>Embryophyta</taxon>
        <taxon>Tracheophyta</taxon>
        <taxon>Spermatophyta</taxon>
        <taxon>Magnoliopsida</taxon>
        <taxon>eudicotyledons</taxon>
        <taxon>Gunneridae</taxon>
        <taxon>Pentapetalae</taxon>
        <taxon>rosids</taxon>
        <taxon>malvids</taxon>
        <taxon>Sapindales</taxon>
        <taxon>Sapindaceae</taxon>
        <taxon>Hippocastanoideae</taxon>
        <taxon>Acereae</taxon>
        <taxon>Acer</taxon>
    </lineage>
</organism>
<name>A0AAD5NJ22_ACENE</name>
<dbReference type="EMBL" id="JAJSOW010000106">
    <property type="protein sequence ID" value="KAI9162340.1"/>
    <property type="molecule type" value="Genomic_DNA"/>
</dbReference>
<proteinExistence type="predicted"/>
<evidence type="ECO:0000313" key="1">
    <source>
        <dbReference type="EMBL" id="KAI9162340.1"/>
    </source>
</evidence>
<reference evidence="1" key="1">
    <citation type="journal article" date="2022" name="Plant J.">
        <title>Strategies of tolerance reflected in two North American maple genomes.</title>
        <authorList>
            <person name="McEvoy S.L."/>
            <person name="Sezen U.U."/>
            <person name="Trouern-Trend A."/>
            <person name="McMahon S.M."/>
            <person name="Schaberg P.G."/>
            <person name="Yang J."/>
            <person name="Wegrzyn J.L."/>
            <person name="Swenson N.G."/>
        </authorList>
    </citation>
    <scope>NUCLEOTIDE SEQUENCE</scope>
    <source>
        <strain evidence="1">91603</strain>
    </source>
</reference>
<sequence length="128" mass="14765">MSKRSSRMTPKTHPEWISLGRIRLNVWANSAFKQIGGLLREVLLIDEEASRRNRLVEDGWLKIFLGLNQVRFSGDDDEYLNEVNSKSVFSVKEEDVSTFSRFENGIKKKMRLGVGWPVMVMFVEKVTG</sequence>
<dbReference type="Proteomes" id="UP001064489">
    <property type="component" value="Chromosome 2"/>
</dbReference>
<protein>
    <submittedName>
        <fullName evidence="1">Uncharacterized protein</fullName>
    </submittedName>
</protein>